<keyword evidence="1 3" id="KW-0863">Zinc-finger</keyword>
<protein>
    <recommendedName>
        <fullName evidence="4">RING-type domain-containing protein</fullName>
    </recommendedName>
</protein>
<dbReference type="PANTHER" id="PTHR46574">
    <property type="entry name" value="43 KDA RECEPTOR-ASSOCIATED PROTEIN OF THE SYNAPSE"/>
    <property type="match status" value="1"/>
</dbReference>
<dbReference type="GO" id="GO:0007271">
    <property type="term" value="P:synaptic transmission, cholinergic"/>
    <property type="evidence" value="ECO:0007669"/>
    <property type="project" value="TreeGrafter"/>
</dbReference>
<sequence length="103" mass="11438">MEEDLELRCGGCNEPFGLEADSLEALPCSHILHARCAYDILKRRDKKKKRLCPDCHKSVSSRLYLHCEDPHGMNTLNHSSLSLASLRASSLATLEDCHATSSV</sequence>
<dbReference type="InterPro" id="IPR013083">
    <property type="entry name" value="Znf_RING/FYVE/PHD"/>
</dbReference>
<dbReference type="EMBL" id="JAIFRP010000029">
    <property type="protein sequence ID" value="KAK2583912.1"/>
    <property type="molecule type" value="Genomic_DNA"/>
</dbReference>
<dbReference type="PANTHER" id="PTHR46574:SF1">
    <property type="entry name" value="43 KDA RECEPTOR-ASSOCIATED PROTEIN OF THE SYNAPSE"/>
    <property type="match status" value="1"/>
</dbReference>
<proteinExistence type="predicted"/>
<dbReference type="GO" id="GO:0005886">
    <property type="term" value="C:plasma membrane"/>
    <property type="evidence" value="ECO:0007669"/>
    <property type="project" value="TreeGrafter"/>
</dbReference>
<comment type="caution">
    <text evidence="5">The sequence shown here is derived from an EMBL/GenBank/DDBJ whole genome shotgun (WGS) entry which is preliminary data.</text>
</comment>
<dbReference type="GO" id="GO:0033130">
    <property type="term" value="F:acetylcholine receptor binding"/>
    <property type="evidence" value="ECO:0007669"/>
    <property type="project" value="TreeGrafter"/>
</dbReference>
<dbReference type="PROSITE" id="PS50089">
    <property type="entry name" value="ZF_RING_2"/>
    <property type="match status" value="1"/>
</dbReference>
<feature type="domain" description="RING-type" evidence="4">
    <location>
        <begin position="9"/>
        <end position="56"/>
    </location>
</feature>
<evidence type="ECO:0000313" key="5">
    <source>
        <dbReference type="EMBL" id="KAK2583912.1"/>
    </source>
</evidence>
<reference evidence="5" key="2">
    <citation type="journal article" date="2023" name="Commun. Biol.">
        <title>Intrasexual cuticular hydrocarbon dimorphism in a wasp sheds light on hydrocarbon biosynthesis genes in Hymenoptera.</title>
        <authorList>
            <person name="Moris V.C."/>
            <person name="Podsiadlowski L."/>
            <person name="Martin S."/>
            <person name="Oeyen J.P."/>
            <person name="Donath A."/>
            <person name="Petersen M."/>
            <person name="Wilbrandt J."/>
            <person name="Misof B."/>
            <person name="Liedtke D."/>
            <person name="Thamm M."/>
            <person name="Scheiner R."/>
            <person name="Schmitt T."/>
            <person name="Niehuis O."/>
        </authorList>
    </citation>
    <scope>NUCLEOTIDE SEQUENCE</scope>
    <source>
        <strain evidence="5">GBR_01_08_01A</strain>
    </source>
</reference>
<keyword evidence="6" id="KW-1185">Reference proteome</keyword>
<gene>
    <name evidence="5" type="ORF">KPH14_001181</name>
</gene>
<dbReference type="Proteomes" id="UP001258017">
    <property type="component" value="Unassembled WGS sequence"/>
</dbReference>
<organism evidence="5 6">
    <name type="scientific">Odynerus spinipes</name>
    <dbReference type="NCBI Taxonomy" id="1348599"/>
    <lineage>
        <taxon>Eukaryota</taxon>
        <taxon>Metazoa</taxon>
        <taxon>Ecdysozoa</taxon>
        <taxon>Arthropoda</taxon>
        <taxon>Hexapoda</taxon>
        <taxon>Insecta</taxon>
        <taxon>Pterygota</taxon>
        <taxon>Neoptera</taxon>
        <taxon>Endopterygota</taxon>
        <taxon>Hymenoptera</taxon>
        <taxon>Apocrita</taxon>
        <taxon>Aculeata</taxon>
        <taxon>Vespoidea</taxon>
        <taxon>Vespidae</taxon>
        <taxon>Eumeninae</taxon>
        <taxon>Odynerus</taxon>
    </lineage>
</organism>
<dbReference type="Gene3D" id="3.30.40.10">
    <property type="entry name" value="Zinc/RING finger domain, C3HC4 (zinc finger)"/>
    <property type="match status" value="1"/>
</dbReference>
<evidence type="ECO:0000256" key="1">
    <source>
        <dbReference type="ARBA" id="ARBA00022771"/>
    </source>
</evidence>
<evidence type="ECO:0000256" key="3">
    <source>
        <dbReference type="PROSITE-ProRule" id="PRU00175"/>
    </source>
</evidence>
<evidence type="ECO:0000259" key="4">
    <source>
        <dbReference type="PROSITE" id="PS50089"/>
    </source>
</evidence>
<dbReference type="GO" id="GO:1900075">
    <property type="term" value="P:positive regulation of neuromuscular synaptic transmission"/>
    <property type="evidence" value="ECO:0007669"/>
    <property type="project" value="TreeGrafter"/>
</dbReference>
<dbReference type="GO" id="GO:0008270">
    <property type="term" value="F:zinc ion binding"/>
    <property type="evidence" value="ECO:0007669"/>
    <property type="project" value="UniProtKB-KW"/>
</dbReference>
<accession>A0AAD9RQ82</accession>
<dbReference type="InterPro" id="IPR052480">
    <property type="entry name" value="RAPsyn"/>
</dbReference>
<keyword evidence="1 3" id="KW-0479">Metal-binding</keyword>
<keyword evidence="2" id="KW-0862">Zinc</keyword>
<dbReference type="SUPFAM" id="SSF57850">
    <property type="entry name" value="RING/U-box"/>
    <property type="match status" value="1"/>
</dbReference>
<dbReference type="InterPro" id="IPR001841">
    <property type="entry name" value="Znf_RING"/>
</dbReference>
<evidence type="ECO:0000256" key="2">
    <source>
        <dbReference type="ARBA" id="ARBA00022833"/>
    </source>
</evidence>
<evidence type="ECO:0000313" key="6">
    <source>
        <dbReference type="Proteomes" id="UP001258017"/>
    </source>
</evidence>
<dbReference type="GO" id="GO:0031594">
    <property type="term" value="C:neuromuscular junction"/>
    <property type="evidence" value="ECO:0007669"/>
    <property type="project" value="TreeGrafter"/>
</dbReference>
<dbReference type="AlphaFoldDB" id="A0AAD9RQ82"/>
<name>A0AAD9RQ82_9HYME</name>
<reference evidence="5" key="1">
    <citation type="submission" date="2021-08" db="EMBL/GenBank/DDBJ databases">
        <authorList>
            <person name="Misof B."/>
            <person name="Oliver O."/>
            <person name="Podsiadlowski L."/>
            <person name="Donath A."/>
            <person name="Peters R."/>
            <person name="Mayer C."/>
            <person name="Rust J."/>
            <person name="Gunkel S."/>
            <person name="Lesny P."/>
            <person name="Martin S."/>
            <person name="Oeyen J.P."/>
            <person name="Petersen M."/>
            <person name="Panagiotis P."/>
            <person name="Wilbrandt J."/>
            <person name="Tanja T."/>
        </authorList>
    </citation>
    <scope>NUCLEOTIDE SEQUENCE</scope>
    <source>
        <strain evidence="5">GBR_01_08_01A</strain>
        <tissue evidence="5">Thorax + abdomen</tissue>
    </source>
</reference>